<proteinExistence type="predicted"/>
<gene>
    <name evidence="3" type="ORF">NNL39_01225</name>
</gene>
<feature type="signal peptide" evidence="2">
    <location>
        <begin position="1"/>
        <end position="21"/>
    </location>
</feature>
<protein>
    <submittedName>
        <fullName evidence="3">Uncharacterized protein</fullName>
    </submittedName>
</protein>
<name>A0ABY5FWU3_9MICO</name>
<evidence type="ECO:0000313" key="4">
    <source>
        <dbReference type="Proteomes" id="UP001060039"/>
    </source>
</evidence>
<keyword evidence="2" id="KW-0732">Signal</keyword>
<reference evidence="3" key="1">
    <citation type="submission" date="2022-07" db="EMBL/GenBank/DDBJ databases">
        <title>Taxonomic analysis of Microcella humidisoli nov. sp., isolated from riverside soil.</title>
        <authorList>
            <person name="Molina K.M."/>
            <person name="Kim S.B."/>
        </authorList>
    </citation>
    <scope>NUCLEOTIDE SEQUENCE</scope>
    <source>
        <strain evidence="3">MMS21-STM10</strain>
    </source>
</reference>
<dbReference type="RefSeq" id="WP_255159900.1">
    <property type="nucleotide sequence ID" value="NZ_CP101497.1"/>
</dbReference>
<keyword evidence="4" id="KW-1185">Reference proteome</keyword>
<dbReference type="PROSITE" id="PS51257">
    <property type="entry name" value="PROKAR_LIPOPROTEIN"/>
    <property type="match status" value="1"/>
</dbReference>
<feature type="region of interest" description="Disordered" evidence="1">
    <location>
        <begin position="27"/>
        <end position="51"/>
    </location>
</feature>
<dbReference type="Proteomes" id="UP001060039">
    <property type="component" value="Chromosome"/>
</dbReference>
<evidence type="ECO:0000256" key="1">
    <source>
        <dbReference type="SAM" id="MobiDB-lite"/>
    </source>
</evidence>
<organism evidence="3 4">
    <name type="scientific">Microcella humidisoli</name>
    <dbReference type="NCBI Taxonomy" id="2963406"/>
    <lineage>
        <taxon>Bacteria</taxon>
        <taxon>Bacillati</taxon>
        <taxon>Actinomycetota</taxon>
        <taxon>Actinomycetes</taxon>
        <taxon>Micrococcales</taxon>
        <taxon>Microbacteriaceae</taxon>
        <taxon>Microcella</taxon>
    </lineage>
</organism>
<evidence type="ECO:0000313" key="3">
    <source>
        <dbReference type="EMBL" id="UTT62768.1"/>
    </source>
</evidence>
<accession>A0ABY5FWU3</accession>
<evidence type="ECO:0000256" key="2">
    <source>
        <dbReference type="SAM" id="SignalP"/>
    </source>
</evidence>
<dbReference type="EMBL" id="CP101497">
    <property type="protein sequence ID" value="UTT62768.1"/>
    <property type="molecule type" value="Genomic_DNA"/>
</dbReference>
<sequence>MARTALSTLGSVALLAALALAGCATGGTPSTDPEGGTTDGGAPDGESTGGALDCSAATTDGYDLFLDPALTVDPVLDVYPLEAGDTISFTYAAHDDDAFPTYGWLSTYITSEGDVAPSTGSFFFDEEGGVFTFVGPEAVAGIDGGPYTGFLDIEVTVDTTTTVIGRLCVQYALTE</sequence>
<feature type="chain" id="PRO_5045975381" evidence="2">
    <location>
        <begin position="22"/>
        <end position="175"/>
    </location>
</feature>